<gene>
    <name evidence="1" type="ORF">BKA05_003635</name>
</gene>
<organism evidence="1 2">
    <name type="scientific">Nocardioides marinus</name>
    <dbReference type="NCBI Taxonomy" id="374514"/>
    <lineage>
        <taxon>Bacteria</taxon>
        <taxon>Bacillati</taxon>
        <taxon>Actinomycetota</taxon>
        <taxon>Actinomycetes</taxon>
        <taxon>Propionibacteriales</taxon>
        <taxon>Nocardioidaceae</taxon>
        <taxon>Nocardioides</taxon>
    </lineage>
</organism>
<dbReference type="RefSeq" id="WP_179532711.1">
    <property type="nucleotide sequence ID" value="NZ_BAAAPP010000001.1"/>
</dbReference>
<dbReference type="Proteomes" id="UP000537326">
    <property type="component" value="Unassembled WGS sequence"/>
</dbReference>
<protein>
    <recommendedName>
        <fullName evidence="3">Sulfotransferase family protein</fullName>
    </recommendedName>
</protein>
<dbReference type="InterPro" id="IPR027417">
    <property type="entry name" value="P-loop_NTPase"/>
</dbReference>
<proteinExistence type="predicted"/>
<evidence type="ECO:0008006" key="3">
    <source>
        <dbReference type="Google" id="ProtNLM"/>
    </source>
</evidence>
<accession>A0A7Y9YH69</accession>
<keyword evidence="2" id="KW-1185">Reference proteome</keyword>
<sequence>MTSQRRVYLHIGAPKTGTTYVQDRLSRNAKTLAQHGVHFPSRAPLVSPGMFHFRAALDLLGQDWGGEQGHAEGSWDALVRRVRRSRGTVIVSHEILAPAPAQAVARAKAELGAGDDLHVVYGVRDLARQLPAAWQESIKQGRKWTYRNFLRKTRSGKPWFYRAFDVPAVLSTWSAGLPPENVHVVTVPQSGTAGPHELWHRFCRAVDIDPAWAPEESRRTNPSLGVAEAALIRRLNKRLGRRVRRDATYDDLVRGLLAEQELAGRESAKLLLPPGMHDWAEAESARWVEWIEQSGVDVIGDLEDLRPLPTRRRDYVNPDKVTSKAQLAAALDALTVMTQEAARRDDPEQQLAQRLRTGVRRLRES</sequence>
<reference evidence="1 2" key="1">
    <citation type="submission" date="2020-07" db="EMBL/GenBank/DDBJ databases">
        <title>Sequencing the genomes of 1000 actinobacteria strains.</title>
        <authorList>
            <person name="Klenk H.-P."/>
        </authorList>
    </citation>
    <scope>NUCLEOTIDE SEQUENCE [LARGE SCALE GENOMIC DNA]</scope>
    <source>
        <strain evidence="1 2">DSM 18248</strain>
    </source>
</reference>
<evidence type="ECO:0000313" key="1">
    <source>
        <dbReference type="EMBL" id="NYI12120.1"/>
    </source>
</evidence>
<name>A0A7Y9YH69_9ACTN</name>
<dbReference type="AlphaFoldDB" id="A0A7Y9YH69"/>
<dbReference type="EMBL" id="JACBZI010000001">
    <property type="protein sequence ID" value="NYI12120.1"/>
    <property type="molecule type" value="Genomic_DNA"/>
</dbReference>
<dbReference type="Gene3D" id="3.40.50.300">
    <property type="entry name" value="P-loop containing nucleotide triphosphate hydrolases"/>
    <property type="match status" value="1"/>
</dbReference>
<comment type="caution">
    <text evidence="1">The sequence shown here is derived from an EMBL/GenBank/DDBJ whole genome shotgun (WGS) entry which is preliminary data.</text>
</comment>
<dbReference type="SUPFAM" id="SSF52540">
    <property type="entry name" value="P-loop containing nucleoside triphosphate hydrolases"/>
    <property type="match status" value="1"/>
</dbReference>
<evidence type="ECO:0000313" key="2">
    <source>
        <dbReference type="Proteomes" id="UP000537326"/>
    </source>
</evidence>